<comment type="caution">
    <text evidence="1">The sequence shown here is derived from an EMBL/GenBank/DDBJ whole genome shotgun (WGS) entry which is preliminary data.</text>
</comment>
<dbReference type="EMBL" id="JBHTAX010000007">
    <property type="protein sequence ID" value="MFC7193205.1"/>
    <property type="molecule type" value="Genomic_DNA"/>
</dbReference>
<dbReference type="AlphaFoldDB" id="A0ABD5YV49"/>
<gene>
    <name evidence="1" type="ORF">ACFQL7_27745</name>
</gene>
<organism evidence="1 2">
    <name type="scientific">Halocatena marina</name>
    <dbReference type="NCBI Taxonomy" id="2934937"/>
    <lineage>
        <taxon>Archaea</taxon>
        <taxon>Methanobacteriati</taxon>
        <taxon>Methanobacteriota</taxon>
        <taxon>Stenosarchaea group</taxon>
        <taxon>Halobacteria</taxon>
        <taxon>Halobacteriales</taxon>
        <taxon>Natronomonadaceae</taxon>
        <taxon>Halocatena</taxon>
    </lineage>
</organism>
<protein>
    <submittedName>
        <fullName evidence="1">Uncharacterized protein</fullName>
    </submittedName>
</protein>
<keyword evidence="2" id="KW-1185">Reference proteome</keyword>
<reference evidence="1 2" key="1">
    <citation type="journal article" date="2019" name="Int. J. Syst. Evol. Microbiol.">
        <title>The Global Catalogue of Microorganisms (GCM) 10K type strain sequencing project: providing services to taxonomists for standard genome sequencing and annotation.</title>
        <authorList>
            <consortium name="The Broad Institute Genomics Platform"/>
            <consortium name="The Broad Institute Genome Sequencing Center for Infectious Disease"/>
            <person name="Wu L."/>
            <person name="Ma J."/>
        </authorList>
    </citation>
    <scope>NUCLEOTIDE SEQUENCE [LARGE SCALE GENOMIC DNA]</scope>
    <source>
        <strain evidence="1 2">RDMS1</strain>
    </source>
</reference>
<dbReference type="Proteomes" id="UP001596417">
    <property type="component" value="Unassembled WGS sequence"/>
</dbReference>
<dbReference type="RefSeq" id="WP_390207041.1">
    <property type="nucleotide sequence ID" value="NZ_JBHSZC010000006.1"/>
</dbReference>
<name>A0ABD5YV49_9EURY</name>
<sequence length="172" mass="19306">MAQTIDRSELKSDLHGEQVGEEPICDFCDTPIEIEGPVMYDTLRVMDMPNLQRLFNPPSGWVPDTLRCQECEIDTLEPATKGLDEACVIVHLNESNGIFSIDASSITIADGSPHDEGYYPPVVNPMLMSDTGDLGLARWIRVQWFVNHSHHPLTDSIWKEMVEQSKDVPPDL</sequence>
<accession>A0ABD5YV49</accession>
<evidence type="ECO:0000313" key="2">
    <source>
        <dbReference type="Proteomes" id="UP001596417"/>
    </source>
</evidence>
<proteinExistence type="predicted"/>
<evidence type="ECO:0000313" key="1">
    <source>
        <dbReference type="EMBL" id="MFC7193205.1"/>
    </source>
</evidence>